<evidence type="ECO:0000256" key="5">
    <source>
        <dbReference type="ARBA" id="ARBA00022794"/>
    </source>
</evidence>
<dbReference type="EMBL" id="SEYY01021828">
    <property type="protein sequence ID" value="KAB7496012.1"/>
    <property type="molecule type" value="Genomic_DNA"/>
</dbReference>
<comment type="function">
    <text evidence="13">Component of the intraflagellar transport (IFT) complex B: together with IFT74, forms a tubulin-binding module that specifically mediates transport of tubulin within the cilium. Binds tubulin via its CH (calponin-homology)-like region. Required for ciliogenesis. Required for proper regulation of SHH signaling. Plays an important role during spermatogenesis by modulating the assembly and elongation of the sperm flagella.</text>
</comment>
<protein>
    <recommendedName>
        <fullName evidence="14">Intraflagellar transport protein 81 homolog</fullName>
    </recommendedName>
    <alternativeName>
        <fullName evidence="15">Carnitine deficiency-associated protein expressed in ventricle 1</fullName>
    </alternativeName>
</protein>
<keyword evidence="9" id="KW-0969">Cilium</keyword>
<dbReference type="GO" id="GO:0042073">
    <property type="term" value="P:intraciliary transport"/>
    <property type="evidence" value="ECO:0007669"/>
    <property type="project" value="InterPro"/>
</dbReference>
<dbReference type="InterPro" id="IPR041146">
    <property type="entry name" value="IFT81_CH"/>
</dbReference>
<dbReference type="InterPro" id="IPR043016">
    <property type="entry name" value="IFT81_N_sf"/>
</dbReference>
<feature type="coiled-coil region" evidence="16">
    <location>
        <begin position="331"/>
        <end position="365"/>
    </location>
</feature>
<dbReference type="Gene3D" id="1.10.418.70">
    <property type="entry name" value="Intraflagellar transport protein 81, N-terminal domain"/>
    <property type="match status" value="1"/>
</dbReference>
<evidence type="ECO:0000256" key="12">
    <source>
        <dbReference type="ARBA" id="ARBA00043983"/>
    </source>
</evidence>
<keyword evidence="4" id="KW-0221">Differentiation</keyword>
<evidence type="ECO:0000259" key="18">
    <source>
        <dbReference type="Pfam" id="PF18383"/>
    </source>
</evidence>
<dbReference type="PANTHER" id="PTHR15614:SF2">
    <property type="entry name" value="INTRAFLAGELLAR TRANSPORT PROTEIN 81 HOMOLOG"/>
    <property type="match status" value="1"/>
</dbReference>
<comment type="subcellular location">
    <subcellularLocation>
        <location evidence="1">Cytoplasm</location>
        <location evidence="1">Cytoskeleton</location>
        <location evidence="1">Cilium basal body</location>
    </subcellularLocation>
</comment>
<reference evidence="19 20" key="1">
    <citation type="journal article" date="2019" name="PLoS Biol.">
        <title>Sex chromosomes control vertical transmission of feminizing Wolbachia symbionts in an isopod.</title>
        <authorList>
            <person name="Becking T."/>
            <person name="Chebbi M.A."/>
            <person name="Giraud I."/>
            <person name="Moumen B."/>
            <person name="Laverre T."/>
            <person name="Caubet Y."/>
            <person name="Peccoud J."/>
            <person name="Gilbert C."/>
            <person name="Cordaux R."/>
        </authorList>
    </citation>
    <scope>NUCLEOTIDE SEQUENCE [LARGE SCALE GENOMIC DNA]</scope>
    <source>
        <strain evidence="19">ANa2</strain>
        <tissue evidence="19">Whole body excluding digestive tract and cuticle</tissue>
    </source>
</reference>
<dbReference type="GO" id="GO:0060271">
    <property type="term" value="P:cilium assembly"/>
    <property type="evidence" value="ECO:0007669"/>
    <property type="project" value="InterPro"/>
</dbReference>
<dbReference type="GO" id="GO:0036064">
    <property type="term" value="C:ciliary basal body"/>
    <property type="evidence" value="ECO:0007669"/>
    <property type="project" value="TreeGrafter"/>
</dbReference>
<dbReference type="FunFam" id="1.10.418.70:FF:000001">
    <property type="entry name" value="Intraflagellar transport protein 81 homolog"/>
    <property type="match status" value="1"/>
</dbReference>
<evidence type="ECO:0000256" key="10">
    <source>
        <dbReference type="ARBA" id="ARBA00023212"/>
    </source>
</evidence>
<dbReference type="GO" id="GO:0030992">
    <property type="term" value="C:intraciliary transport particle B"/>
    <property type="evidence" value="ECO:0007669"/>
    <property type="project" value="InterPro"/>
</dbReference>
<evidence type="ECO:0000256" key="3">
    <source>
        <dbReference type="ARBA" id="ARBA00022553"/>
    </source>
</evidence>
<evidence type="ECO:0000313" key="20">
    <source>
        <dbReference type="Proteomes" id="UP000326759"/>
    </source>
</evidence>
<feature type="compositionally biased region" description="Basic and acidic residues" evidence="17">
    <location>
        <begin position="210"/>
        <end position="227"/>
    </location>
</feature>
<keyword evidence="7" id="KW-0007">Acetylation</keyword>
<keyword evidence="11" id="KW-0966">Cell projection</keyword>
<evidence type="ECO:0000256" key="6">
    <source>
        <dbReference type="ARBA" id="ARBA00022871"/>
    </source>
</evidence>
<keyword evidence="2" id="KW-0963">Cytoplasm</keyword>
<evidence type="ECO:0000256" key="13">
    <source>
        <dbReference type="ARBA" id="ARBA00055755"/>
    </source>
</evidence>
<feature type="coiled-coil region" evidence="16">
    <location>
        <begin position="512"/>
        <end position="539"/>
    </location>
</feature>
<keyword evidence="6" id="KW-0744">Spermatogenesis</keyword>
<evidence type="ECO:0000256" key="17">
    <source>
        <dbReference type="SAM" id="MobiDB-lite"/>
    </source>
</evidence>
<dbReference type="PANTHER" id="PTHR15614">
    <property type="entry name" value="INTRAFLAGELLAR TRANSPORT PROTEIN 81 HOMOLOG"/>
    <property type="match status" value="1"/>
</dbReference>
<keyword evidence="20" id="KW-1185">Reference proteome</keyword>
<comment type="caution">
    <text evidence="19">The sequence shown here is derived from an EMBL/GenBank/DDBJ whole genome shotgun (WGS) entry which is preliminary data.</text>
</comment>
<evidence type="ECO:0000256" key="7">
    <source>
        <dbReference type="ARBA" id="ARBA00022990"/>
    </source>
</evidence>
<dbReference type="Pfam" id="PF18383">
    <property type="entry name" value="IFT81_CH"/>
    <property type="match status" value="1"/>
</dbReference>
<dbReference type="GO" id="GO:0015631">
    <property type="term" value="F:tubulin binding"/>
    <property type="evidence" value="ECO:0007669"/>
    <property type="project" value="InterPro"/>
</dbReference>
<evidence type="ECO:0000256" key="4">
    <source>
        <dbReference type="ARBA" id="ARBA00022782"/>
    </source>
</evidence>
<evidence type="ECO:0000256" key="11">
    <source>
        <dbReference type="ARBA" id="ARBA00023273"/>
    </source>
</evidence>
<dbReference type="Proteomes" id="UP000326759">
    <property type="component" value="Unassembled WGS sequence"/>
</dbReference>
<keyword evidence="8 16" id="KW-0175">Coiled coil</keyword>
<feature type="domain" description="IFT81 calponin homology" evidence="18">
    <location>
        <begin position="4"/>
        <end position="124"/>
    </location>
</feature>
<proteinExistence type="inferred from homology"/>
<feature type="region of interest" description="Disordered" evidence="17">
    <location>
        <begin position="210"/>
        <end position="230"/>
    </location>
</feature>
<evidence type="ECO:0000313" key="19">
    <source>
        <dbReference type="EMBL" id="KAB7496012.1"/>
    </source>
</evidence>
<gene>
    <name evidence="19" type="primary">Ift81</name>
    <name evidence="19" type="ORF">Anas_05347</name>
</gene>
<keyword evidence="10" id="KW-0206">Cytoskeleton</keyword>
<evidence type="ECO:0000256" key="9">
    <source>
        <dbReference type="ARBA" id="ARBA00023069"/>
    </source>
</evidence>
<dbReference type="InterPro" id="IPR029600">
    <property type="entry name" value="IFT81"/>
</dbReference>
<evidence type="ECO:0000256" key="14">
    <source>
        <dbReference type="ARBA" id="ARBA00073058"/>
    </source>
</evidence>
<name>A0A5N5SQ49_9CRUS</name>
<dbReference type="AlphaFoldDB" id="A0A5N5SQ49"/>
<evidence type="ECO:0000256" key="1">
    <source>
        <dbReference type="ARBA" id="ARBA00004120"/>
    </source>
</evidence>
<evidence type="ECO:0000256" key="8">
    <source>
        <dbReference type="ARBA" id="ARBA00023054"/>
    </source>
</evidence>
<evidence type="ECO:0000256" key="2">
    <source>
        <dbReference type="ARBA" id="ARBA00022490"/>
    </source>
</evidence>
<comment type="similarity">
    <text evidence="12">Belongs to the IFT81 family.</text>
</comment>
<keyword evidence="3" id="KW-0597">Phosphoprotein</keyword>
<evidence type="ECO:0000256" key="15">
    <source>
        <dbReference type="ARBA" id="ARBA00079903"/>
    </source>
</evidence>
<organism evidence="19 20">
    <name type="scientific">Armadillidium nasatum</name>
    <dbReference type="NCBI Taxonomy" id="96803"/>
    <lineage>
        <taxon>Eukaryota</taxon>
        <taxon>Metazoa</taxon>
        <taxon>Ecdysozoa</taxon>
        <taxon>Arthropoda</taxon>
        <taxon>Crustacea</taxon>
        <taxon>Multicrustacea</taxon>
        <taxon>Malacostraca</taxon>
        <taxon>Eumalacostraca</taxon>
        <taxon>Peracarida</taxon>
        <taxon>Isopoda</taxon>
        <taxon>Oniscidea</taxon>
        <taxon>Crinocheta</taxon>
        <taxon>Armadillidiidae</taxon>
        <taxon>Armadillidium</taxon>
    </lineage>
</organism>
<accession>A0A5N5SQ49</accession>
<sequence length="649" mass="75638">MSNEIRFIVNELNKAPFNKNYNLITFDSLLPDQLLQILNDVFTEIDPSNKADIREEEPQDTAVRMFGMLRILKYRPPEENAHAFRSGLVAGQKYIIYPILFWLLQRMDDLKKRAYLAKFLVKLDIPAEIQGDADVADMATKNDELMEQFKMMHMEHEELKNSGFSTTELRRDIASMEEERDLVTRRIERMRQKTDGMPNQEAMLESARNLRKEKEKQKEMSQQESDLRSQIQLADQRIGRIEVQLKDIRKASLGTTPEGLIQRLEEEVNVNNYIANEKLPKELTGKKKLVETLKRVADEPAMGQQEIDMINKKVGKLSFYRQNASIIARKKEQTFEKLNDLRNELNHIQEEIMEKREQLNEYSGEEVLRGEEFKLYISKLREKSYNYKLRKAELNELRAEFGVLSRTEEILKAQDSQINEQLSTLETSGGVSGFRDTQESLEQVSSMKAAVDEKKGETLNEMSEMVRELNFKINERKASLAPLLKEVRPLREKMQNLQVEYNDKKMSFNSTSAGLESNTTKLEQDVKSLKDEVLKAETKYHVDSYEKEIMEFKLQQAAEEIKLYLSKDPQEQKKSLREQLMNEIGEQEKQGWMLKEEQKTVKDLVQTSAKQLGMWQDVIKLMEMKKQCLENIQNGGKIMRESGSEALVL</sequence>
<keyword evidence="19" id="KW-0282">Flagellum</keyword>
<keyword evidence="5" id="KW-0970">Cilium biogenesis/degradation</keyword>
<evidence type="ECO:0000256" key="16">
    <source>
        <dbReference type="SAM" id="Coils"/>
    </source>
</evidence>
<dbReference type="GO" id="GO:0030154">
    <property type="term" value="P:cell differentiation"/>
    <property type="evidence" value="ECO:0007669"/>
    <property type="project" value="UniProtKB-KW"/>
</dbReference>
<dbReference type="GO" id="GO:0007283">
    <property type="term" value="P:spermatogenesis"/>
    <property type="evidence" value="ECO:0007669"/>
    <property type="project" value="UniProtKB-KW"/>
</dbReference>
<dbReference type="OrthoDB" id="276029at2759"/>